<comment type="caution">
    <text evidence="2">The sequence shown here is derived from an EMBL/GenBank/DDBJ whole genome shotgun (WGS) entry which is preliminary data.</text>
</comment>
<protein>
    <recommendedName>
        <fullName evidence="4">SCP domain-containing protein</fullName>
    </recommendedName>
</protein>
<evidence type="ECO:0000313" key="2">
    <source>
        <dbReference type="EMBL" id="CCA71940.1"/>
    </source>
</evidence>
<keyword evidence="1" id="KW-0732">Signal</keyword>
<dbReference type="AlphaFoldDB" id="G4TKU7"/>
<feature type="signal peptide" evidence="1">
    <location>
        <begin position="1"/>
        <end position="19"/>
    </location>
</feature>
<sequence>MRVHFFAVLFAASAFLVSSAPLPDPANRLSYHAEQLGIHQASARWHGAEASAQLRHANTQAGLIDSAHQRSVRESSHGICQRIVR</sequence>
<dbReference type="InParanoid" id="G4TKU7"/>
<evidence type="ECO:0000256" key="1">
    <source>
        <dbReference type="SAM" id="SignalP"/>
    </source>
</evidence>
<evidence type="ECO:0000313" key="3">
    <source>
        <dbReference type="Proteomes" id="UP000007148"/>
    </source>
</evidence>
<keyword evidence="3" id="KW-1185">Reference proteome</keyword>
<organism evidence="2 3">
    <name type="scientific">Serendipita indica (strain DSM 11827)</name>
    <name type="common">Root endophyte fungus</name>
    <name type="synonym">Piriformospora indica</name>
    <dbReference type="NCBI Taxonomy" id="1109443"/>
    <lineage>
        <taxon>Eukaryota</taxon>
        <taxon>Fungi</taxon>
        <taxon>Dikarya</taxon>
        <taxon>Basidiomycota</taxon>
        <taxon>Agaricomycotina</taxon>
        <taxon>Agaricomycetes</taxon>
        <taxon>Sebacinales</taxon>
        <taxon>Serendipitaceae</taxon>
        <taxon>Serendipita</taxon>
    </lineage>
</organism>
<feature type="chain" id="PRO_5003469204" description="SCP domain-containing protein" evidence="1">
    <location>
        <begin position="20"/>
        <end position="85"/>
    </location>
</feature>
<reference evidence="2 3" key="1">
    <citation type="journal article" date="2011" name="PLoS Pathog.">
        <title>Endophytic Life Strategies Decoded by Genome and Transcriptome Analyses of the Mutualistic Root Symbiont Piriformospora indica.</title>
        <authorList>
            <person name="Zuccaro A."/>
            <person name="Lahrmann U."/>
            <person name="Guldener U."/>
            <person name="Langen G."/>
            <person name="Pfiffi S."/>
            <person name="Biedenkopf D."/>
            <person name="Wong P."/>
            <person name="Samans B."/>
            <person name="Grimm C."/>
            <person name="Basiewicz M."/>
            <person name="Murat C."/>
            <person name="Martin F."/>
            <person name="Kogel K.H."/>
        </authorList>
    </citation>
    <scope>NUCLEOTIDE SEQUENCE [LARGE SCALE GENOMIC DNA]</scope>
    <source>
        <strain evidence="2 3">DSM 11827</strain>
    </source>
</reference>
<name>G4TKU7_SERID</name>
<proteinExistence type="predicted"/>
<evidence type="ECO:0008006" key="4">
    <source>
        <dbReference type="Google" id="ProtNLM"/>
    </source>
</evidence>
<accession>G4TKU7</accession>
<dbReference type="HOGENOM" id="CLU_2513475_0_0_1"/>
<dbReference type="EMBL" id="CAFZ01000141">
    <property type="protein sequence ID" value="CCA71940.1"/>
    <property type="molecule type" value="Genomic_DNA"/>
</dbReference>
<gene>
    <name evidence="2" type="ORF">PIIN_05875</name>
</gene>
<dbReference type="Proteomes" id="UP000007148">
    <property type="component" value="Unassembled WGS sequence"/>
</dbReference>